<dbReference type="Proteomes" id="UP001284537">
    <property type="component" value="Unassembled WGS sequence"/>
</dbReference>
<evidence type="ECO:0000313" key="3">
    <source>
        <dbReference type="Proteomes" id="UP001284537"/>
    </source>
</evidence>
<gene>
    <name evidence="2" type="primary">tnpA</name>
    <name evidence="2" type="ORF">QLH52_04700</name>
</gene>
<reference evidence="2 3" key="1">
    <citation type="submission" date="2023-11" db="EMBL/GenBank/DDBJ databases">
        <authorList>
            <person name="Ouyang M.-Y."/>
        </authorList>
    </citation>
    <scope>NUCLEOTIDE SEQUENCE [LARGE SCALE GENOMIC DNA]</scope>
    <source>
        <strain evidence="2 3">OY6</strain>
    </source>
</reference>
<feature type="domain" description="Transposase IS200-like" evidence="1">
    <location>
        <begin position="11"/>
        <end position="129"/>
    </location>
</feature>
<name>A0ABU4UCX1_9GAMM</name>
<dbReference type="EMBL" id="JAXARY010000003">
    <property type="protein sequence ID" value="MDX8126569.1"/>
    <property type="molecule type" value="Genomic_DNA"/>
</dbReference>
<dbReference type="SMART" id="SM01321">
    <property type="entry name" value="Y1_Tnp"/>
    <property type="match status" value="1"/>
</dbReference>
<keyword evidence="3" id="KW-1185">Reference proteome</keyword>
<dbReference type="NCBIfam" id="NF033573">
    <property type="entry name" value="transpos_IS200"/>
    <property type="match status" value="1"/>
</dbReference>
<organism evidence="2 3">
    <name type="scientific">Methylomonas defluvii</name>
    <dbReference type="NCBI Taxonomy" id="3045149"/>
    <lineage>
        <taxon>Bacteria</taxon>
        <taxon>Pseudomonadati</taxon>
        <taxon>Pseudomonadota</taxon>
        <taxon>Gammaproteobacteria</taxon>
        <taxon>Methylococcales</taxon>
        <taxon>Methylococcaceae</taxon>
        <taxon>Methylomonas</taxon>
    </lineage>
</organism>
<dbReference type="PANTHER" id="PTHR33360">
    <property type="entry name" value="TRANSPOSASE FOR INSERTION SEQUENCE ELEMENT IS200"/>
    <property type="match status" value="1"/>
</dbReference>
<proteinExistence type="predicted"/>
<protein>
    <submittedName>
        <fullName evidence="2">IS200/IS605 family transposase</fullName>
    </submittedName>
</protein>
<dbReference type="InterPro" id="IPR036515">
    <property type="entry name" value="Transposase_17_sf"/>
</dbReference>
<comment type="caution">
    <text evidence="2">The sequence shown here is derived from an EMBL/GenBank/DDBJ whole genome shotgun (WGS) entry which is preliminary data.</text>
</comment>
<dbReference type="SUPFAM" id="SSF143422">
    <property type="entry name" value="Transposase IS200-like"/>
    <property type="match status" value="1"/>
</dbReference>
<evidence type="ECO:0000259" key="1">
    <source>
        <dbReference type="SMART" id="SM01321"/>
    </source>
</evidence>
<sequence length="143" mass="17079">MDENESLIHSKWVSKYHVVFIPKCRCRTLYRALRKHLGEVFRRLASQKESRILEGHLMPDHVHMLISIPPKYAVSQVIGYIKGKSAIHLARVYGEKKRNFVGQHFWARGYFVSTVGRDETMIREYIRHQEQEDQRVEQMNLWQ</sequence>
<dbReference type="InterPro" id="IPR002686">
    <property type="entry name" value="Transposase_17"/>
</dbReference>
<dbReference type="Gene3D" id="3.30.70.1290">
    <property type="entry name" value="Transposase IS200-like"/>
    <property type="match status" value="1"/>
</dbReference>
<dbReference type="RefSeq" id="WP_319960728.1">
    <property type="nucleotide sequence ID" value="NZ_JAXARY010000003.1"/>
</dbReference>
<dbReference type="PANTHER" id="PTHR33360:SF2">
    <property type="entry name" value="TRANSPOSASE FOR INSERTION SEQUENCE ELEMENT IS200"/>
    <property type="match status" value="1"/>
</dbReference>
<accession>A0ABU4UCX1</accession>
<evidence type="ECO:0000313" key="2">
    <source>
        <dbReference type="EMBL" id="MDX8126569.1"/>
    </source>
</evidence>
<dbReference type="Pfam" id="PF01797">
    <property type="entry name" value="Y1_Tnp"/>
    <property type="match status" value="1"/>
</dbReference>